<evidence type="ECO:0000313" key="2">
    <source>
        <dbReference type="Proteomes" id="UP000031668"/>
    </source>
</evidence>
<dbReference type="AlphaFoldDB" id="A0A0C2J9L9"/>
<evidence type="ECO:0000313" key="1">
    <source>
        <dbReference type="EMBL" id="KII74529.1"/>
    </source>
</evidence>
<dbReference type="EMBL" id="JWZT01000375">
    <property type="protein sequence ID" value="KII74529.1"/>
    <property type="molecule type" value="Genomic_DNA"/>
</dbReference>
<dbReference type="Proteomes" id="UP000031668">
    <property type="component" value="Unassembled WGS sequence"/>
</dbReference>
<reference evidence="1 2" key="1">
    <citation type="journal article" date="2014" name="Genome Biol. Evol.">
        <title>The genome of the myxosporean Thelohanellus kitauei shows adaptations to nutrient acquisition within its fish host.</title>
        <authorList>
            <person name="Yang Y."/>
            <person name="Xiong J."/>
            <person name="Zhou Z."/>
            <person name="Huo F."/>
            <person name="Miao W."/>
            <person name="Ran C."/>
            <person name="Liu Y."/>
            <person name="Zhang J."/>
            <person name="Feng J."/>
            <person name="Wang M."/>
            <person name="Wang M."/>
            <person name="Wang L."/>
            <person name="Yao B."/>
        </authorList>
    </citation>
    <scope>NUCLEOTIDE SEQUENCE [LARGE SCALE GENOMIC DNA]</scope>
    <source>
        <strain evidence="1">Wuqing</strain>
    </source>
</reference>
<gene>
    <name evidence="1" type="ORF">RF11_06697</name>
</gene>
<name>A0A0C2J9L9_THEKT</name>
<comment type="caution">
    <text evidence="1">The sequence shown here is derived from an EMBL/GenBank/DDBJ whole genome shotgun (WGS) entry which is preliminary data.</text>
</comment>
<keyword evidence="2" id="KW-1185">Reference proteome</keyword>
<protein>
    <submittedName>
        <fullName evidence="1">Uncharacterized protein</fullName>
    </submittedName>
</protein>
<proteinExistence type="predicted"/>
<organism evidence="1 2">
    <name type="scientific">Thelohanellus kitauei</name>
    <name type="common">Myxosporean</name>
    <dbReference type="NCBI Taxonomy" id="669202"/>
    <lineage>
        <taxon>Eukaryota</taxon>
        <taxon>Metazoa</taxon>
        <taxon>Cnidaria</taxon>
        <taxon>Myxozoa</taxon>
        <taxon>Myxosporea</taxon>
        <taxon>Bivalvulida</taxon>
        <taxon>Platysporina</taxon>
        <taxon>Myxobolidae</taxon>
        <taxon>Thelohanellus</taxon>
    </lineage>
</organism>
<sequence length="138" mass="16228">MILNVNFLYFISTLDSNRLQYTQYGLQELNSSFSDDLLFKNIELYLDFGQEKAIHIHKEFDGNHVQFYSEKSFADSSEGSCCFSLYFTTLNGENSHIKHEENNLVDYIISYRKFLLVDTVCSPCFTVYGKFLFYARIR</sequence>
<accession>A0A0C2J9L9</accession>